<keyword evidence="4" id="KW-1185">Reference proteome</keyword>
<dbReference type="SUPFAM" id="SSF51905">
    <property type="entry name" value="FAD/NAD(P)-binding domain"/>
    <property type="match status" value="1"/>
</dbReference>
<feature type="domain" description="FAD dependent oxidoreductase" evidence="2">
    <location>
        <begin position="23"/>
        <end position="58"/>
    </location>
</feature>
<dbReference type="Pfam" id="PF01266">
    <property type="entry name" value="DAO"/>
    <property type="match status" value="1"/>
</dbReference>
<accession>A0A7W5BR68</accession>
<proteinExistence type="predicted"/>
<name>A0A7W5BR68_9HYPH</name>
<dbReference type="AlphaFoldDB" id="A0A7W5BR68"/>
<dbReference type="GeneID" id="300413855"/>
<organism evidence="3 4">
    <name type="scientific">Rhizobium pisi</name>
    <dbReference type="NCBI Taxonomy" id="574561"/>
    <lineage>
        <taxon>Bacteria</taxon>
        <taxon>Pseudomonadati</taxon>
        <taxon>Pseudomonadota</taxon>
        <taxon>Alphaproteobacteria</taxon>
        <taxon>Hyphomicrobiales</taxon>
        <taxon>Rhizobiaceae</taxon>
        <taxon>Rhizobium/Agrobacterium group</taxon>
        <taxon>Rhizobium</taxon>
    </lineage>
</organism>
<dbReference type="Proteomes" id="UP000518315">
    <property type="component" value="Unassembled WGS sequence"/>
</dbReference>
<dbReference type="EMBL" id="JACHXH010000024">
    <property type="protein sequence ID" value="MBB3137650.1"/>
    <property type="molecule type" value="Genomic_DNA"/>
</dbReference>
<keyword evidence="1" id="KW-0560">Oxidoreductase</keyword>
<comment type="caution">
    <text evidence="3">The sequence shown here is derived from an EMBL/GenBank/DDBJ whole genome shotgun (WGS) entry which is preliminary data.</text>
</comment>
<dbReference type="Gene3D" id="3.50.50.60">
    <property type="entry name" value="FAD/NAD(P)-binding domain"/>
    <property type="match status" value="1"/>
</dbReference>
<evidence type="ECO:0000313" key="3">
    <source>
        <dbReference type="EMBL" id="MBB3137650.1"/>
    </source>
</evidence>
<dbReference type="InterPro" id="IPR036188">
    <property type="entry name" value="FAD/NAD-bd_sf"/>
</dbReference>
<dbReference type="InterPro" id="IPR006076">
    <property type="entry name" value="FAD-dep_OxRdtase"/>
</dbReference>
<sequence length="132" mass="13704">MLFPLESALKADSKSVAASGDYDIVIVGSGISGAIIAKQAAEAGKRVLVLEAGTGANSSLAGYNDLLTTFYSAATKDNQSPFPLNANAAMPRSTQLRKLQAGETDSSTYIVQSGPYAAICGPSCRSRFRNIP</sequence>
<evidence type="ECO:0000313" key="4">
    <source>
        <dbReference type="Proteomes" id="UP000518315"/>
    </source>
</evidence>
<dbReference type="GO" id="GO:0016491">
    <property type="term" value="F:oxidoreductase activity"/>
    <property type="evidence" value="ECO:0007669"/>
    <property type="project" value="UniProtKB-KW"/>
</dbReference>
<reference evidence="3 4" key="1">
    <citation type="submission" date="2020-08" db="EMBL/GenBank/DDBJ databases">
        <title>Genomic Encyclopedia of Type Strains, Phase III (KMG-III): the genomes of soil and plant-associated and newly described type strains.</title>
        <authorList>
            <person name="Whitman W."/>
        </authorList>
    </citation>
    <scope>NUCLEOTIDE SEQUENCE [LARGE SCALE GENOMIC DNA]</scope>
    <source>
        <strain evidence="3 4">CECT 4113</strain>
    </source>
</reference>
<gene>
    <name evidence="3" type="ORF">FHS26_005415</name>
</gene>
<evidence type="ECO:0000259" key="2">
    <source>
        <dbReference type="Pfam" id="PF01266"/>
    </source>
</evidence>
<evidence type="ECO:0000256" key="1">
    <source>
        <dbReference type="ARBA" id="ARBA00023002"/>
    </source>
</evidence>
<protein>
    <submittedName>
        <fullName evidence="3">Choline dehydrogenase-like flavoprotein</fullName>
    </submittedName>
</protein>
<dbReference type="RefSeq" id="WP_018068325.1">
    <property type="nucleotide sequence ID" value="NZ_JACHXH010000024.1"/>
</dbReference>